<dbReference type="NCBIfam" id="TIGR03635">
    <property type="entry name" value="uS17_bact"/>
    <property type="match status" value="1"/>
</dbReference>
<dbReference type="PANTHER" id="PTHR10744">
    <property type="entry name" value="40S RIBOSOMAL PROTEIN S11 FAMILY MEMBER"/>
    <property type="match status" value="1"/>
</dbReference>
<evidence type="ECO:0000256" key="1">
    <source>
        <dbReference type="ARBA" id="ARBA00010254"/>
    </source>
</evidence>
<keyword evidence="4 6" id="KW-0689">Ribosomal protein</keyword>
<evidence type="ECO:0000256" key="3">
    <source>
        <dbReference type="ARBA" id="ARBA00022884"/>
    </source>
</evidence>
<dbReference type="PROSITE" id="PS00056">
    <property type="entry name" value="RIBOSOMAL_S17"/>
    <property type="match status" value="1"/>
</dbReference>
<dbReference type="GO" id="GO:0003735">
    <property type="term" value="F:structural constituent of ribosome"/>
    <property type="evidence" value="ECO:0007669"/>
    <property type="project" value="UniProtKB-UniRule"/>
</dbReference>
<evidence type="ECO:0000256" key="7">
    <source>
        <dbReference type="RuleBase" id="RU003872"/>
    </source>
</evidence>
<dbReference type="RefSeq" id="WP_002563168.1">
    <property type="nucleotide sequence ID" value="NZ_CALJSN010000004.1"/>
</dbReference>
<sequence length="88" mass="10048">MSDIESRNSRKLRTGVVTSISGEKTVTIQIVDRKRHPKYGKMMTITKKLHCHDEKGVAGLGDTVRVMETRPLSKTKRWRVVEVVEKAK</sequence>
<dbReference type="HAMAP" id="MF_01345_B">
    <property type="entry name" value="Ribosomal_uS17_B"/>
    <property type="match status" value="1"/>
</dbReference>
<dbReference type="PRINTS" id="PR00973">
    <property type="entry name" value="RIBOSOMALS17"/>
</dbReference>
<dbReference type="InterPro" id="IPR019984">
    <property type="entry name" value="Ribosomal_uS17_bact/chlr"/>
</dbReference>
<dbReference type="Proteomes" id="UP000183687">
    <property type="component" value="Unassembled WGS sequence"/>
</dbReference>
<evidence type="ECO:0000313" key="9">
    <source>
        <dbReference type="Proteomes" id="UP000183687"/>
    </source>
</evidence>
<dbReference type="GO" id="GO:0006412">
    <property type="term" value="P:translation"/>
    <property type="evidence" value="ECO:0007669"/>
    <property type="project" value="UniProtKB-UniRule"/>
</dbReference>
<dbReference type="NCBIfam" id="NF004123">
    <property type="entry name" value="PRK05610.1"/>
    <property type="match status" value="1"/>
</dbReference>
<dbReference type="AlphaFoldDB" id="A0AB38A665"/>
<evidence type="ECO:0000313" key="8">
    <source>
        <dbReference type="EMBL" id="SEB61305.1"/>
    </source>
</evidence>
<dbReference type="GO" id="GO:0022627">
    <property type="term" value="C:cytosolic small ribosomal subunit"/>
    <property type="evidence" value="ECO:0007669"/>
    <property type="project" value="UniProtKB-UniRule"/>
</dbReference>
<keyword evidence="3 6" id="KW-0694">RNA-binding</keyword>
<accession>A0AB38A665</accession>
<protein>
    <recommendedName>
        <fullName evidence="6">Small ribosomal subunit protein uS17</fullName>
    </recommendedName>
</protein>
<comment type="subunit">
    <text evidence="6">Part of the 30S ribosomal subunit.</text>
</comment>
<proteinExistence type="inferred from homology"/>
<dbReference type="InterPro" id="IPR019979">
    <property type="entry name" value="Ribosomal_uS17_CS"/>
</dbReference>
<evidence type="ECO:0000256" key="4">
    <source>
        <dbReference type="ARBA" id="ARBA00022980"/>
    </source>
</evidence>
<comment type="function">
    <text evidence="6">One of the primary rRNA binding proteins, it binds specifically to the 5'-end of 16S ribosomal RNA.</text>
</comment>
<gene>
    <name evidence="6" type="primary">rpsQ</name>
    <name evidence="8" type="ORF">SAMN04489746_0732</name>
</gene>
<reference evidence="8 9" key="1">
    <citation type="submission" date="2016-10" db="EMBL/GenBank/DDBJ databases">
        <authorList>
            <person name="Varghese N."/>
            <person name="Submissions S."/>
        </authorList>
    </citation>
    <scope>NUCLEOTIDE SEQUENCE [LARGE SCALE GENOMIC DNA]</scope>
    <source>
        <strain evidence="8 9">DSM 20586</strain>
    </source>
</reference>
<dbReference type="SUPFAM" id="SSF50249">
    <property type="entry name" value="Nucleic acid-binding proteins"/>
    <property type="match status" value="1"/>
</dbReference>
<dbReference type="Gene3D" id="2.40.50.140">
    <property type="entry name" value="Nucleic acid-binding proteins"/>
    <property type="match status" value="1"/>
</dbReference>
<organism evidence="8 9">
    <name type="scientific">Atopobium minutum</name>
    <dbReference type="NCBI Taxonomy" id="1381"/>
    <lineage>
        <taxon>Bacteria</taxon>
        <taxon>Bacillati</taxon>
        <taxon>Actinomycetota</taxon>
        <taxon>Coriobacteriia</taxon>
        <taxon>Coriobacteriales</taxon>
        <taxon>Atopobiaceae</taxon>
        <taxon>Atopobium</taxon>
    </lineage>
</organism>
<dbReference type="InterPro" id="IPR000266">
    <property type="entry name" value="Ribosomal_uS17"/>
</dbReference>
<dbReference type="GO" id="GO:0019843">
    <property type="term" value="F:rRNA binding"/>
    <property type="evidence" value="ECO:0007669"/>
    <property type="project" value="UniProtKB-UniRule"/>
</dbReference>
<evidence type="ECO:0000256" key="5">
    <source>
        <dbReference type="ARBA" id="ARBA00023274"/>
    </source>
</evidence>
<dbReference type="EMBL" id="FNSH01000001">
    <property type="protein sequence ID" value="SEB61305.1"/>
    <property type="molecule type" value="Genomic_DNA"/>
</dbReference>
<comment type="similarity">
    <text evidence="1 6 7">Belongs to the universal ribosomal protein uS17 family.</text>
</comment>
<keyword evidence="2 6" id="KW-0699">rRNA-binding</keyword>
<keyword evidence="5 6" id="KW-0687">Ribonucleoprotein</keyword>
<evidence type="ECO:0000256" key="6">
    <source>
        <dbReference type="HAMAP-Rule" id="MF_01345"/>
    </source>
</evidence>
<comment type="caution">
    <text evidence="8">The sequence shown here is derived from an EMBL/GenBank/DDBJ whole genome shotgun (WGS) entry which is preliminary data.</text>
</comment>
<name>A0AB38A665_9ACTN</name>
<dbReference type="CDD" id="cd00364">
    <property type="entry name" value="Ribosomal_uS17"/>
    <property type="match status" value="1"/>
</dbReference>
<dbReference type="Pfam" id="PF00366">
    <property type="entry name" value="Ribosomal_S17"/>
    <property type="match status" value="1"/>
</dbReference>
<evidence type="ECO:0000256" key="2">
    <source>
        <dbReference type="ARBA" id="ARBA00022730"/>
    </source>
</evidence>
<dbReference type="PANTHER" id="PTHR10744:SF1">
    <property type="entry name" value="SMALL RIBOSOMAL SUBUNIT PROTEIN US17M"/>
    <property type="match status" value="1"/>
</dbReference>
<dbReference type="InterPro" id="IPR012340">
    <property type="entry name" value="NA-bd_OB-fold"/>
</dbReference>